<evidence type="ECO:0000256" key="2">
    <source>
        <dbReference type="ARBA" id="ARBA00023125"/>
    </source>
</evidence>
<dbReference type="SUPFAM" id="SSF48498">
    <property type="entry name" value="Tetracyclin repressor-like, C-terminal domain"/>
    <property type="match status" value="1"/>
</dbReference>
<reference evidence="6 7" key="1">
    <citation type="submission" date="2014-07" db="EMBL/GenBank/DDBJ databases">
        <title>Genome Sequence of Rhodococcus opacus Strain R7, a Biodegrader of Mono- and Polycyclic Aromatic Hydrocarbons.</title>
        <authorList>
            <person name="Di Gennaro P."/>
            <person name="Zampolli J."/>
            <person name="Presti I."/>
            <person name="Cappelletti M."/>
            <person name="D'Ursi P."/>
            <person name="Orro A."/>
            <person name="Mezzelani A."/>
            <person name="Milanesi L."/>
        </authorList>
    </citation>
    <scope>NUCLEOTIDE SEQUENCE [LARGE SCALE GENOMIC DNA]</scope>
    <source>
        <strain evidence="6 7">R7</strain>
    </source>
</reference>
<dbReference type="Gene3D" id="1.10.357.10">
    <property type="entry name" value="Tetracycline Repressor, domain 2"/>
    <property type="match status" value="1"/>
</dbReference>
<dbReference type="PANTHER" id="PTHR30055:SF234">
    <property type="entry name" value="HTH-TYPE TRANSCRIPTIONAL REGULATOR BETI"/>
    <property type="match status" value="1"/>
</dbReference>
<dbReference type="InterPro" id="IPR041490">
    <property type="entry name" value="KstR2_TetR_C"/>
</dbReference>
<name>A0A076ESC6_RHOOP</name>
<protein>
    <recommendedName>
        <fullName evidence="5">HTH tetR-type domain-containing protein</fullName>
    </recommendedName>
</protein>
<feature type="DNA-binding region" description="H-T-H motif" evidence="4">
    <location>
        <begin position="18"/>
        <end position="37"/>
    </location>
</feature>
<dbReference type="GO" id="GO:0000976">
    <property type="term" value="F:transcription cis-regulatory region binding"/>
    <property type="evidence" value="ECO:0007669"/>
    <property type="project" value="TreeGrafter"/>
</dbReference>
<evidence type="ECO:0000313" key="7">
    <source>
        <dbReference type="Proteomes" id="UP000028488"/>
    </source>
</evidence>
<dbReference type="RefSeq" id="WP_158461308.1">
    <property type="nucleotide sequence ID" value="NZ_CP008947.1"/>
</dbReference>
<dbReference type="PRINTS" id="PR00455">
    <property type="entry name" value="HTHTETR"/>
</dbReference>
<dbReference type="PANTHER" id="PTHR30055">
    <property type="entry name" value="HTH-TYPE TRANSCRIPTIONAL REGULATOR RUTR"/>
    <property type="match status" value="1"/>
</dbReference>
<keyword evidence="1" id="KW-0805">Transcription regulation</keyword>
<evidence type="ECO:0000313" key="6">
    <source>
        <dbReference type="EMBL" id="AII08142.1"/>
    </source>
</evidence>
<dbReference type="SUPFAM" id="SSF46689">
    <property type="entry name" value="Homeodomain-like"/>
    <property type="match status" value="1"/>
</dbReference>
<dbReference type="PROSITE" id="PS50977">
    <property type="entry name" value="HTH_TETR_2"/>
    <property type="match status" value="1"/>
</dbReference>
<dbReference type="Pfam" id="PF17932">
    <property type="entry name" value="TetR_C_24"/>
    <property type="match status" value="1"/>
</dbReference>
<gene>
    <name evidence="6" type="ORF">EP51_27385</name>
</gene>
<dbReference type="InterPro" id="IPR009057">
    <property type="entry name" value="Homeodomain-like_sf"/>
</dbReference>
<dbReference type="Pfam" id="PF00440">
    <property type="entry name" value="TetR_N"/>
    <property type="match status" value="1"/>
</dbReference>
<dbReference type="GO" id="GO:0003700">
    <property type="term" value="F:DNA-binding transcription factor activity"/>
    <property type="evidence" value="ECO:0007669"/>
    <property type="project" value="TreeGrafter"/>
</dbReference>
<dbReference type="AlphaFoldDB" id="A0A076ESC6"/>
<dbReference type="InterPro" id="IPR036271">
    <property type="entry name" value="Tet_transcr_reg_TetR-rel_C_sf"/>
</dbReference>
<evidence type="ECO:0000256" key="1">
    <source>
        <dbReference type="ARBA" id="ARBA00023015"/>
    </source>
</evidence>
<dbReference type="Gene3D" id="1.10.10.60">
    <property type="entry name" value="Homeodomain-like"/>
    <property type="match status" value="1"/>
</dbReference>
<sequence>MIEAAARVLVEQGYAGTRLSDIATEAGLQAGSLYYYFESKENLVEEVLRYGVQFTHTHVRVAVEQLPETATPGERLSTAVSGFLEATLELGDMSPAHVRTYQQLPPEIQERLRPMRRAFGRFWEELIDAAIAAGDVRDDIDPLILRLFIINSLERVAEWPLKTRRSPRDLSDLMQTLIFDGVGQGDRHRRK</sequence>
<evidence type="ECO:0000259" key="5">
    <source>
        <dbReference type="PROSITE" id="PS50977"/>
    </source>
</evidence>
<evidence type="ECO:0000256" key="3">
    <source>
        <dbReference type="ARBA" id="ARBA00023163"/>
    </source>
</evidence>
<dbReference type="InterPro" id="IPR001647">
    <property type="entry name" value="HTH_TetR"/>
</dbReference>
<keyword evidence="3" id="KW-0804">Transcription</keyword>
<accession>A0A076ESC6</accession>
<feature type="domain" description="HTH tetR-type" evidence="5">
    <location>
        <begin position="1"/>
        <end position="55"/>
    </location>
</feature>
<dbReference type="eggNOG" id="COG1309">
    <property type="taxonomic scope" value="Bacteria"/>
</dbReference>
<evidence type="ECO:0000256" key="4">
    <source>
        <dbReference type="PROSITE-ProRule" id="PRU00335"/>
    </source>
</evidence>
<dbReference type="InterPro" id="IPR050109">
    <property type="entry name" value="HTH-type_TetR-like_transc_reg"/>
</dbReference>
<keyword evidence="2 4" id="KW-0238">DNA-binding</keyword>
<organism evidence="6 7">
    <name type="scientific">Rhodococcus opacus</name>
    <name type="common">Nocardia opaca</name>
    <dbReference type="NCBI Taxonomy" id="37919"/>
    <lineage>
        <taxon>Bacteria</taxon>
        <taxon>Bacillati</taxon>
        <taxon>Actinomycetota</taxon>
        <taxon>Actinomycetes</taxon>
        <taxon>Mycobacteriales</taxon>
        <taxon>Nocardiaceae</taxon>
        <taxon>Rhodococcus</taxon>
    </lineage>
</organism>
<proteinExistence type="predicted"/>
<dbReference type="Proteomes" id="UP000028488">
    <property type="component" value="Chromosome"/>
</dbReference>
<dbReference type="EMBL" id="CP008947">
    <property type="protein sequence ID" value="AII08142.1"/>
    <property type="molecule type" value="Genomic_DNA"/>
</dbReference>